<dbReference type="InterPro" id="IPR004572">
    <property type="entry name" value="Protoporphyrinogen_oxidase"/>
</dbReference>
<dbReference type="GO" id="GO:0006782">
    <property type="term" value="P:protoporphyrinogen IX biosynthetic process"/>
    <property type="evidence" value="ECO:0007669"/>
    <property type="project" value="UniProtKB-UniRule"/>
</dbReference>
<dbReference type="InterPro" id="IPR002937">
    <property type="entry name" value="Amino_oxidase"/>
</dbReference>
<reference evidence="14" key="1">
    <citation type="journal article" date="2018" name="Nat. Microbiol.">
        <title>Leveraging single-cell genomics to expand the fungal tree of life.</title>
        <authorList>
            <person name="Ahrendt S.R."/>
            <person name="Quandt C.A."/>
            <person name="Ciobanu D."/>
            <person name="Clum A."/>
            <person name="Salamov A."/>
            <person name="Andreopoulos B."/>
            <person name="Cheng J.F."/>
            <person name="Woyke T."/>
            <person name="Pelin A."/>
            <person name="Henrissat B."/>
            <person name="Reynolds N.K."/>
            <person name="Benny G.L."/>
            <person name="Smith M.E."/>
            <person name="James T.Y."/>
            <person name="Grigoriev I.V."/>
        </authorList>
    </citation>
    <scope>NUCLEOTIDE SEQUENCE [LARGE SCALE GENOMIC DNA]</scope>
</reference>
<organism evidence="13 14">
    <name type="scientific">Blyttiomyces helicus</name>
    <dbReference type="NCBI Taxonomy" id="388810"/>
    <lineage>
        <taxon>Eukaryota</taxon>
        <taxon>Fungi</taxon>
        <taxon>Fungi incertae sedis</taxon>
        <taxon>Chytridiomycota</taxon>
        <taxon>Chytridiomycota incertae sedis</taxon>
        <taxon>Chytridiomycetes</taxon>
        <taxon>Chytridiomycetes incertae sedis</taxon>
        <taxon>Blyttiomyces</taxon>
    </lineage>
</organism>
<comment type="pathway">
    <text evidence="2 11">Porphyrin-containing compound metabolism; protoporphyrin-IX biosynthesis; protoporphyrin-IX from protoporphyrinogen-IX: step 1/1.</text>
</comment>
<comment type="similarity">
    <text evidence="3 11">Belongs to the protoporphyrinogen/coproporphyrinogen oxidase family. Protoporphyrinogen oxidase subfamily.</text>
</comment>
<dbReference type="EMBL" id="KZ999613">
    <property type="protein sequence ID" value="RKO84903.1"/>
    <property type="molecule type" value="Genomic_DNA"/>
</dbReference>
<keyword evidence="9 11" id="KW-0627">Porphyrin biosynthesis</keyword>
<dbReference type="OrthoDB" id="438553at2759"/>
<dbReference type="GO" id="GO:0005743">
    <property type="term" value="C:mitochondrial inner membrane"/>
    <property type="evidence" value="ECO:0007669"/>
    <property type="project" value="UniProtKB-SubCell"/>
</dbReference>
<evidence type="ECO:0000313" key="13">
    <source>
        <dbReference type="EMBL" id="RKO84903.1"/>
    </source>
</evidence>
<protein>
    <recommendedName>
        <fullName evidence="4 11">Protoporphyrinogen oxidase</fullName>
        <ecNumber evidence="4 11">1.3.3.4</ecNumber>
    </recommendedName>
</protein>
<keyword evidence="14" id="KW-1185">Reference proteome</keyword>
<dbReference type="SUPFAM" id="SSF54373">
    <property type="entry name" value="FAD-linked reductases, C-terminal domain"/>
    <property type="match status" value="1"/>
</dbReference>
<dbReference type="UniPathway" id="UPA00251">
    <property type="reaction ID" value="UER00324"/>
</dbReference>
<comment type="cofactor">
    <cofactor evidence="11">
        <name>FAD</name>
        <dbReference type="ChEBI" id="CHEBI:57692"/>
    </cofactor>
    <text evidence="11">Binds 1 FAD per subunit.</text>
</comment>
<evidence type="ECO:0000256" key="8">
    <source>
        <dbReference type="ARBA" id="ARBA00023133"/>
    </source>
</evidence>
<dbReference type="EC" id="1.3.3.4" evidence="4 11"/>
<evidence type="ECO:0000256" key="7">
    <source>
        <dbReference type="ARBA" id="ARBA00023002"/>
    </source>
</evidence>
<keyword evidence="8 11" id="KW-0350">Heme biosynthesis</keyword>
<comment type="catalytic activity">
    <reaction evidence="10 11">
        <text>protoporphyrinogen IX + 3 O2 = protoporphyrin IX + 3 H2O2</text>
        <dbReference type="Rhea" id="RHEA:25576"/>
        <dbReference type="ChEBI" id="CHEBI:15379"/>
        <dbReference type="ChEBI" id="CHEBI:16240"/>
        <dbReference type="ChEBI" id="CHEBI:57306"/>
        <dbReference type="ChEBI" id="CHEBI:57307"/>
        <dbReference type="EC" id="1.3.3.4"/>
    </reaction>
</comment>
<evidence type="ECO:0000313" key="14">
    <source>
        <dbReference type="Proteomes" id="UP000269721"/>
    </source>
</evidence>
<evidence type="ECO:0000256" key="9">
    <source>
        <dbReference type="ARBA" id="ARBA00023244"/>
    </source>
</evidence>
<accession>A0A4P9W181</accession>
<evidence type="ECO:0000256" key="6">
    <source>
        <dbReference type="ARBA" id="ARBA00022827"/>
    </source>
</evidence>
<dbReference type="Gene3D" id="3.50.50.60">
    <property type="entry name" value="FAD/NAD(P)-binding domain"/>
    <property type="match status" value="1"/>
</dbReference>
<evidence type="ECO:0000256" key="1">
    <source>
        <dbReference type="ARBA" id="ARBA00002600"/>
    </source>
</evidence>
<keyword evidence="6 11" id="KW-0274">FAD</keyword>
<feature type="domain" description="Amine oxidase" evidence="12">
    <location>
        <begin position="12"/>
        <end position="476"/>
    </location>
</feature>
<evidence type="ECO:0000256" key="2">
    <source>
        <dbReference type="ARBA" id="ARBA00005073"/>
    </source>
</evidence>
<dbReference type="Proteomes" id="UP000269721">
    <property type="component" value="Unassembled WGS sequence"/>
</dbReference>
<dbReference type="PANTHER" id="PTHR42923:SF3">
    <property type="entry name" value="PROTOPORPHYRINOGEN OXIDASE"/>
    <property type="match status" value="1"/>
</dbReference>
<sequence length="498" mass="53004">MSKHITVLGAGISGLTAAWTIAQRLPGAKISLVEASTAHIGGWVHSIRKNGELFELGPRTLRPTGEAGTVTLDMIHQLGLSPNVLTVPKTSPAALNRFIYHNDTINQLPSSLPKLLTNPPSVLKGLVPTVLAELFRAKISSTQSDESIHSFVSRRFAPWVADNLVSAIVHGIYAGDVKTLSVRSTLGMLWENEQGAGSVIRGLVKGKPPLRVEDFARPDAVEFVKSVQGESIYSFREGMQTLTDALRDDLEGRENVEILRAAGQKVGVTGEGKVQLSTSQTLTSDYIISAIPSHLLSPLLPSSTRTPTLLSQTPNVSVAVVNLAFAARLPISGFGYLVPSSQPSTILGTVFDSDAMPEQQSSPAGPTRITVMMGGHRFPALFPTPDSATPEALRDTAIKAVETHLGLRLDPIVAWNAAVQRDCIPQYIVGHRARMGELRTAVGREFGGRVALVGASYLGVSVNDCVMHARNAGRAVAEAVLAGDGRPVTGLEGLDRLP</sequence>
<evidence type="ECO:0000256" key="4">
    <source>
        <dbReference type="ARBA" id="ARBA00012867"/>
    </source>
</evidence>
<dbReference type="Pfam" id="PF01593">
    <property type="entry name" value="Amino_oxidase"/>
    <property type="match status" value="1"/>
</dbReference>
<dbReference type="SUPFAM" id="SSF51905">
    <property type="entry name" value="FAD/NAD(P)-binding domain"/>
    <property type="match status" value="1"/>
</dbReference>
<evidence type="ECO:0000256" key="10">
    <source>
        <dbReference type="ARBA" id="ARBA00047554"/>
    </source>
</evidence>
<keyword evidence="5 11" id="KW-0285">Flavoprotein</keyword>
<proteinExistence type="inferred from homology"/>
<gene>
    <name evidence="13" type="ORF">BDK51DRAFT_16775</name>
</gene>
<comment type="function">
    <text evidence="1 11">Catalyzes the 6-electron oxidation of protoporphyrinogen-IX to form protoporphyrin-IX.</text>
</comment>
<dbReference type="PANTHER" id="PTHR42923">
    <property type="entry name" value="PROTOPORPHYRINOGEN OXIDASE"/>
    <property type="match status" value="1"/>
</dbReference>
<name>A0A4P9W181_9FUNG</name>
<dbReference type="GO" id="GO:0004729">
    <property type="term" value="F:oxygen-dependent protoporphyrinogen oxidase activity"/>
    <property type="evidence" value="ECO:0007669"/>
    <property type="project" value="UniProtKB-UniRule"/>
</dbReference>
<dbReference type="InterPro" id="IPR036188">
    <property type="entry name" value="FAD/NAD-bd_sf"/>
</dbReference>
<evidence type="ECO:0000256" key="3">
    <source>
        <dbReference type="ARBA" id="ARBA00010551"/>
    </source>
</evidence>
<evidence type="ECO:0000256" key="5">
    <source>
        <dbReference type="ARBA" id="ARBA00022630"/>
    </source>
</evidence>
<evidence type="ECO:0000259" key="12">
    <source>
        <dbReference type="Pfam" id="PF01593"/>
    </source>
</evidence>
<evidence type="ECO:0000256" key="11">
    <source>
        <dbReference type="RuleBase" id="RU367069"/>
    </source>
</evidence>
<dbReference type="InterPro" id="IPR050464">
    <property type="entry name" value="Zeta_carotene_desat/Oxidored"/>
</dbReference>
<dbReference type="AlphaFoldDB" id="A0A4P9W181"/>
<keyword evidence="7 11" id="KW-0560">Oxidoreductase</keyword>
<comment type="subcellular location">
    <subcellularLocation>
        <location evidence="11">Mitochondrion inner membrane</location>
    </subcellularLocation>
</comment>
<dbReference type="NCBIfam" id="TIGR00562">
    <property type="entry name" value="proto_IX_ox"/>
    <property type="match status" value="1"/>
</dbReference>